<protein>
    <submittedName>
        <fullName evidence="1">Uncharacterized protein</fullName>
    </submittedName>
</protein>
<proteinExistence type="predicted"/>
<gene>
    <name evidence="1" type="ORF">MRATA1EN22A_LOCUS16517</name>
</gene>
<dbReference type="EMBL" id="OX596111">
    <property type="protein sequence ID" value="CAN0361609.1"/>
    <property type="molecule type" value="Genomic_DNA"/>
</dbReference>
<reference evidence="1" key="2">
    <citation type="submission" date="2025-03" db="EMBL/GenBank/DDBJ databases">
        <authorList>
            <consortium name="ELIXIR-Norway"/>
            <consortium name="Elixir Norway"/>
        </authorList>
    </citation>
    <scope>NUCLEOTIDE SEQUENCE</scope>
</reference>
<accession>A0AC59ZCA9</accession>
<name>A0AC59ZCA9_RANTA</name>
<sequence length="93" mass="10276">MQERKAGVSRSGSPALPCCPVPSHCRKSKREMTVLLAKDPPTHHVRHRASCSCDFLSPQDHPCGIPNSVIIPMKYGSVPGAWPMKGEKGWKWN</sequence>
<reference evidence="1" key="1">
    <citation type="submission" date="2023-05" db="EMBL/GenBank/DDBJ databases">
        <authorList>
            <consortium name="ELIXIR-Norway"/>
        </authorList>
    </citation>
    <scope>NUCLEOTIDE SEQUENCE</scope>
</reference>
<dbReference type="Proteomes" id="UP001162501">
    <property type="component" value="Chromosome 27"/>
</dbReference>
<evidence type="ECO:0000313" key="1">
    <source>
        <dbReference type="EMBL" id="CAN0361609.1"/>
    </source>
</evidence>
<evidence type="ECO:0000313" key="2">
    <source>
        <dbReference type="Proteomes" id="UP001162501"/>
    </source>
</evidence>
<organism evidence="1 2">
    <name type="scientific">Rangifer tarandus platyrhynchus</name>
    <name type="common">Svalbard reindeer</name>
    <dbReference type="NCBI Taxonomy" id="3082113"/>
    <lineage>
        <taxon>Eukaryota</taxon>
        <taxon>Metazoa</taxon>
        <taxon>Chordata</taxon>
        <taxon>Craniata</taxon>
        <taxon>Vertebrata</taxon>
        <taxon>Euteleostomi</taxon>
        <taxon>Mammalia</taxon>
        <taxon>Eutheria</taxon>
        <taxon>Laurasiatheria</taxon>
        <taxon>Artiodactyla</taxon>
        <taxon>Ruminantia</taxon>
        <taxon>Pecora</taxon>
        <taxon>Cervidae</taxon>
        <taxon>Odocoileinae</taxon>
        <taxon>Rangifer</taxon>
    </lineage>
</organism>